<evidence type="ECO:0000313" key="2">
    <source>
        <dbReference type="EMBL" id="KAK9413668.1"/>
    </source>
</evidence>
<protein>
    <submittedName>
        <fullName evidence="2">Cupin domain-containing protein</fullName>
    </submittedName>
</protein>
<proteinExistence type="predicted"/>
<dbReference type="InterPro" id="IPR011051">
    <property type="entry name" value="RmlC_Cupin_sf"/>
</dbReference>
<gene>
    <name evidence="2" type="ORF">SUNI508_11749</name>
</gene>
<name>A0ABR2UGP3_9PEZI</name>
<dbReference type="Pfam" id="PF07883">
    <property type="entry name" value="Cupin_2"/>
    <property type="match status" value="1"/>
</dbReference>
<accession>A0ABR2UGP3</accession>
<comment type="caution">
    <text evidence="2">The sequence shown here is derived from an EMBL/GenBank/DDBJ whole genome shotgun (WGS) entry which is preliminary data.</text>
</comment>
<evidence type="ECO:0000259" key="1">
    <source>
        <dbReference type="Pfam" id="PF07883"/>
    </source>
</evidence>
<reference evidence="2 3" key="1">
    <citation type="journal article" date="2024" name="J. Plant Pathol.">
        <title>Sequence and assembly of the genome of Seiridium unicorne, isolate CBS 538.82, causal agent of cypress canker disease.</title>
        <authorList>
            <person name="Scali E."/>
            <person name="Rocca G.D."/>
            <person name="Danti R."/>
            <person name="Garbelotto M."/>
            <person name="Barberini S."/>
            <person name="Baroncelli R."/>
            <person name="Emiliani G."/>
        </authorList>
    </citation>
    <scope>NUCLEOTIDE SEQUENCE [LARGE SCALE GENOMIC DNA]</scope>
    <source>
        <strain evidence="2 3">BM-138-508</strain>
    </source>
</reference>
<evidence type="ECO:0000313" key="3">
    <source>
        <dbReference type="Proteomes" id="UP001408356"/>
    </source>
</evidence>
<dbReference type="EMBL" id="JARVKF010000436">
    <property type="protein sequence ID" value="KAK9413668.1"/>
    <property type="molecule type" value="Genomic_DNA"/>
</dbReference>
<dbReference type="Proteomes" id="UP001408356">
    <property type="component" value="Unassembled WGS sequence"/>
</dbReference>
<dbReference type="SUPFAM" id="SSF51182">
    <property type="entry name" value="RmlC-like cupins"/>
    <property type="match status" value="1"/>
</dbReference>
<dbReference type="CDD" id="cd02208">
    <property type="entry name" value="cupin_RmlC-like"/>
    <property type="match status" value="1"/>
</dbReference>
<dbReference type="InterPro" id="IPR013096">
    <property type="entry name" value="Cupin_2"/>
</dbReference>
<sequence>MSFFSLIPDILPMILPTTVHVTKAAELEAQRAGTDSPMIRQGAVVGKTDRMCATVLIAKANCSSAVHHHAEQDTIIYAASGKGILVTNPGNETEPKLKRQELTAGDFAFIPPWTEHQEINETDEDVVWILIRSGPEPTVVWLTDWGGDQAKAD</sequence>
<dbReference type="Gene3D" id="2.60.120.10">
    <property type="entry name" value="Jelly Rolls"/>
    <property type="match status" value="1"/>
</dbReference>
<keyword evidence="3" id="KW-1185">Reference proteome</keyword>
<dbReference type="InterPro" id="IPR014710">
    <property type="entry name" value="RmlC-like_jellyroll"/>
</dbReference>
<organism evidence="2 3">
    <name type="scientific">Seiridium unicorne</name>
    <dbReference type="NCBI Taxonomy" id="138068"/>
    <lineage>
        <taxon>Eukaryota</taxon>
        <taxon>Fungi</taxon>
        <taxon>Dikarya</taxon>
        <taxon>Ascomycota</taxon>
        <taxon>Pezizomycotina</taxon>
        <taxon>Sordariomycetes</taxon>
        <taxon>Xylariomycetidae</taxon>
        <taxon>Amphisphaeriales</taxon>
        <taxon>Sporocadaceae</taxon>
        <taxon>Seiridium</taxon>
    </lineage>
</organism>
<feature type="domain" description="Cupin type-2" evidence="1">
    <location>
        <begin position="58"/>
        <end position="131"/>
    </location>
</feature>